<name>A0A914L2I8_MELIC</name>
<feature type="active site" description="Glycyl thioester intermediate" evidence="2">
    <location>
        <position position="375"/>
    </location>
</feature>
<organism evidence="5 6">
    <name type="scientific">Meloidogyne incognita</name>
    <name type="common">Southern root-knot nematode worm</name>
    <name type="synonym">Oxyuris incognita</name>
    <dbReference type="NCBI Taxonomy" id="6306"/>
    <lineage>
        <taxon>Eukaryota</taxon>
        <taxon>Metazoa</taxon>
        <taxon>Ecdysozoa</taxon>
        <taxon>Nematoda</taxon>
        <taxon>Chromadorea</taxon>
        <taxon>Rhabditida</taxon>
        <taxon>Tylenchina</taxon>
        <taxon>Tylenchomorpha</taxon>
        <taxon>Tylenchoidea</taxon>
        <taxon>Meloidogynidae</taxon>
        <taxon>Meloidogyninae</taxon>
        <taxon>Meloidogyne</taxon>
        <taxon>Meloidogyne incognita group</taxon>
    </lineage>
</organism>
<protein>
    <submittedName>
        <fullName evidence="6">HECT domain-containing protein</fullName>
    </submittedName>
</protein>
<dbReference type="PANTHER" id="PTHR46276">
    <property type="entry name" value="E3 UBIQUITIN-PROTEIN LIGASE UBR5"/>
    <property type="match status" value="1"/>
</dbReference>
<feature type="chain" id="PRO_5036942777" evidence="3">
    <location>
        <begin position="22"/>
        <end position="379"/>
    </location>
</feature>
<reference evidence="6" key="1">
    <citation type="submission" date="2022-11" db="UniProtKB">
        <authorList>
            <consortium name="WormBaseParasite"/>
        </authorList>
    </citation>
    <scope>IDENTIFICATION</scope>
</reference>
<dbReference type="InterPro" id="IPR000569">
    <property type="entry name" value="HECT_dom"/>
</dbReference>
<sequence length="379" mass="42476">MFCKLLLGIIMLPSYSRNIESLVFVMRLLATPLNLSPQQAKLNPALVHQQLQLPPLLVPLIQLLQMLLQTTPIGNEAALMPAPSTPALSTSSFILPTGSDTQTPLFYKAAAKTSGGFYTPITGLNCSSQRLNAFRNVGRLIGICLQHMEIFPLPLSRYVLKYILGRNITWYDLAFFDSSLFDSLRSIVYNENDESYQSQEFFNQLEMTFAVDLPAEEGGGTLELKPGGADISVNNENVLEYIYLFVENRLIGRNKASLDAMRRGVFDVLPADALINLTAEDMRLILCGQDINLQILQSFTKFFDESSAPANVLAKYKKNFWIVVNKFSNAEKQDLCFFWTGSPNLPSTEEGFQPLPTIMCDVYVCLNNNQSSYKCGRWL</sequence>
<dbReference type="GO" id="GO:0005737">
    <property type="term" value="C:cytoplasm"/>
    <property type="evidence" value="ECO:0007669"/>
    <property type="project" value="TreeGrafter"/>
</dbReference>
<feature type="domain" description="HECT" evidence="4">
    <location>
        <begin position="105"/>
        <end position="379"/>
    </location>
</feature>
<evidence type="ECO:0000259" key="4">
    <source>
        <dbReference type="PROSITE" id="PS50237"/>
    </source>
</evidence>
<dbReference type="GO" id="GO:0000209">
    <property type="term" value="P:protein polyubiquitination"/>
    <property type="evidence" value="ECO:0007669"/>
    <property type="project" value="TreeGrafter"/>
</dbReference>
<evidence type="ECO:0000256" key="2">
    <source>
        <dbReference type="PROSITE-ProRule" id="PRU00104"/>
    </source>
</evidence>
<dbReference type="Gene3D" id="3.30.2410.10">
    <property type="entry name" value="Hect, E3 ligase catalytic domain"/>
    <property type="match status" value="1"/>
</dbReference>
<dbReference type="AlphaFoldDB" id="A0A914L2I8"/>
<keyword evidence="3" id="KW-0732">Signal</keyword>
<dbReference type="GO" id="GO:0034450">
    <property type="term" value="F:ubiquitin-ubiquitin ligase activity"/>
    <property type="evidence" value="ECO:0007669"/>
    <property type="project" value="TreeGrafter"/>
</dbReference>
<dbReference type="SMART" id="SM00119">
    <property type="entry name" value="HECTc"/>
    <property type="match status" value="1"/>
</dbReference>
<dbReference type="PROSITE" id="PS50237">
    <property type="entry name" value="HECT"/>
    <property type="match status" value="1"/>
</dbReference>
<keyword evidence="5" id="KW-1185">Reference proteome</keyword>
<dbReference type="Pfam" id="PF00632">
    <property type="entry name" value="HECT"/>
    <property type="match status" value="1"/>
</dbReference>
<dbReference type="SUPFAM" id="SSF56204">
    <property type="entry name" value="Hect, E3 ligase catalytic domain"/>
    <property type="match status" value="1"/>
</dbReference>
<dbReference type="WBParaSite" id="Minc3s00239g08304">
    <property type="protein sequence ID" value="Minc3s00239g08304"/>
    <property type="gene ID" value="Minc3s00239g08304"/>
</dbReference>
<evidence type="ECO:0000313" key="6">
    <source>
        <dbReference type="WBParaSite" id="Minc3s00239g08304"/>
    </source>
</evidence>
<dbReference type="GO" id="GO:0090263">
    <property type="term" value="P:positive regulation of canonical Wnt signaling pathway"/>
    <property type="evidence" value="ECO:0007669"/>
    <property type="project" value="TreeGrafter"/>
</dbReference>
<dbReference type="InterPro" id="IPR035983">
    <property type="entry name" value="Hect_E3_ubiquitin_ligase"/>
</dbReference>
<keyword evidence="1 2" id="KW-0833">Ubl conjugation pathway</keyword>
<feature type="signal peptide" evidence="3">
    <location>
        <begin position="1"/>
        <end position="21"/>
    </location>
</feature>
<accession>A0A914L2I8</accession>
<evidence type="ECO:0000256" key="3">
    <source>
        <dbReference type="SAM" id="SignalP"/>
    </source>
</evidence>
<proteinExistence type="predicted"/>
<dbReference type="Gene3D" id="3.30.2160.10">
    <property type="entry name" value="Hect, E3 ligase catalytic domain"/>
    <property type="match status" value="1"/>
</dbReference>
<evidence type="ECO:0000256" key="1">
    <source>
        <dbReference type="ARBA" id="ARBA00022786"/>
    </source>
</evidence>
<dbReference type="Proteomes" id="UP000887563">
    <property type="component" value="Unplaced"/>
</dbReference>
<dbReference type="PANTHER" id="PTHR46276:SF1">
    <property type="entry name" value="E3 UBIQUITIN-PROTEIN LIGASE UBR5"/>
    <property type="match status" value="1"/>
</dbReference>
<dbReference type="GO" id="GO:0005634">
    <property type="term" value="C:nucleus"/>
    <property type="evidence" value="ECO:0007669"/>
    <property type="project" value="TreeGrafter"/>
</dbReference>
<evidence type="ECO:0000313" key="5">
    <source>
        <dbReference type="Proteomes" id="UP000887563"/>
    </source>
</evidence>